<dbReference type="EC" id="4.1.2.14" evidence="5"/>
<comment type="pathway">
    <text evidence="2">Carbohydrate acid metabolism; 2-dehydro-3-deoxy-D-gluconate degradation; D-glyceraldehyde 3-phosphate and pyruvate from 2-dehydro-3-deoxy-D-gluconate: step 2/2.</text>
</comment>
<dbReference type="EMBL" id="QLYR01000001">
    <property type="protein sequence ID" value="RAQ30449.1"/>
    <property type="molecule type" value="Genomic_DNA"/>
</dbReference>
<dbReference type="NCBIfam" id="NF004325">
    <property type="entry name" value="PRK05718.1"/>
    <property type="match status" value="1"/>
</dbReference>
<dbReference type="PROSITE" id="PS00160">
    <property type="entry name" value="ALDOLASE_KDPG_KHG_2"/>
    <property type="match status" value="1"/>
</dbReference>
<dbReference type="AlphaFoldDB" id="A0A328UGG4"/>
<evidence type="ECO:0000313" key="10">
    <source>
        <dbReference type="Proteomes" id="UP000249377"/>
    </source>
</evidence>
<dbReference type="InterPro" id="IPR031337">
    <property type="entry name" value="KDPG/KHG_AS_1"/>
</dbReference>
<evidence type="ECO:0000313" key="9">
    <source>
        <dbReference type="EMBL" id="RAQ30449.1"/>
    </source>
</evidence>
<dbReference type="RefSeq" id="WP_112331646.1">
    <property type="nucleotide sequence ID" value="NZ_JADPHD010000001.1"/>
</dbReference>
<dbReference type="NCBIfam" id="TIGR01182">
    <property type="entry name" value="eda"/>
    <property type="match status" value="1"/>
</dbReference>
<dbReference type="Proteomes" id="UP000249377">
    <property type="component" value="Unassembled WGS sequence"/>
</dbReference>
<dbReference type="CDD" id="cd00452">
    <property type="entry name" value="KDPG_aldolase"/>
    <property type="match status" value="1"/>
</dbReference>
<organism evidence="9 10">
    <name type="scientific">Hydrogeniiclostridium mannosilyticum</name>
    <dbReference type="NCBI Taxonomy" id="2764322"/>
    <lineage>
        <taxon>Bacteria</taxon>
        <taxon>Bacillati</taxon>
        <taxon>Bacillota</taxon>
        <taxon>Clostridia</taxon>
        <taxon>Eubacteriales</taxon>
        <taxon>Acutalibacteraceae</taxon>
        <taxon>Hydrogeniiclostridium</taxon>
    </lineage>
</organism>
<evidence type="ECO:0000256" key="6">
    <source>
        <dbReference type="ARBA" id="ARBA00023239"/>
    </source>
</evidence>
<accession>A0A328UGG4</accession>
<dbReference type="InterPro" id="IPR013785">
    <property type="entry name" value="Aldolase_TIM"/>
</dbReference>
<keyword evidence="10" id="KW-1185">Reference proteome</keyword>
<evidence type="ECO:0000256" key="7">
    <source>
        <dbReference type="ARBA" id="ARBA00023270"/>
    </source>
</evidence>
<name>A0A328UGG4_9FIRM</name>
<dbReference type="GO" id="GO:0008675">
    <property type="term" value="F:2-dehydro-3-deoxy-phosphogluconate aldolase activity"/>
    <property type="evidence" value="ECO:0007669"/>
    <property type="project" value="UniProtKB-EC"/>
</dbReference>
<dbReference type="PROSITE" id="PS00159">
    <property type="entry name" value="ALDOLASE_KDPG_KHG_1"/>
    <property type="match status" value="1"/>
</dbReference>
<comment type="subunit">
    <text evidence="4">Homotrimer.</text>
</comment>
<evidence type="ECO:0000256" key="5">
    <source>
        <dbReference type="ARBA" id="ARBA00013063"/>
    </source>
</evidence>
<comment type="similarity">
    <text evidence="3">Belongs to the KHG/KDPG aldolase family.</text>
</comment>
<dbReference type="PANTHER" id="PTHR30246">
    <property type="entry name" value="2-KETO-3-DEOXY-6-PHOSPHOGLUCONATE ALDOLASE"/>
    <property type="match status" value="1"/>
</dbReference>
<dbReference type="Pfam" id="PF01081">
    <property type="entry name" value="Aldolase"/>
    <property type="match status" value="1"/>
</dbReference>
<keyword evidence="7" id="KW-0704">Schiff base</keyword>
<gene>
    <name evidence="9" type="ORF">DPQ25_02805</name>
</gene>
<evidence type="ECO:0000256" key="1">
    <source>
        <dbReference type="ARBA" id="ARBA00000654"/>
    </source>
</evidence>
<evidence type="ECO:0000256" key="2">
    <source>
        <dbReference type="ARBA" id="ARBA00004736"/>
    </source>
</evidence>
<dbReference type="PANTHER" id="PTHR30246:SF1">
    <property type="entry name" value="2-DEHYDRO-3-DEOXY-6-PHOSPHOGALACTONATE ALDOLASE-RELATED"/>
    <property type="match status" value="1"/>
</dbReference>
<proteinExistence type="inferred from homology"/>
<dbReference type="InterPro" id="IPR000887">
    <property type="entry name" value="Aldlse_KDPG_KHG"/>
</dbReference>
<dbReference type="Gene3D" id="3.20.20.70">
    <property type="entry name" value="Aldolase class I"/>
    <property type="match status" value="1"/>
</dbReference>
<reference evidence="9 10" key="1">
    <citation type="submission" date="2018-06" db="EMBL/GenBank/DDBJ databases">
        <title>Noncontiguous genome sequence of Ruminococcaceae bacterium ASD2818.</title>
        <authorList>
            <person name="Chaplin A.V."/>
            <person name="Sokolova S.R."/>
            <person name="Kochetkova T.O."/>
            <person name="Goltsov A.Y."/>
            <person name="Trofimov D.Y."/>
            <person name="Efimov B.A."/>
        </authorList>
    </citation>
    <scope>NUCLEOTIDE SEQUENCE [LARGE SCALE GENOMIC DNA]</scope>
    <source>
        <strain evidence="9 10">ASD2818</strain>
    </source>
</reference>
<comment type="caution">
    <text evidence="9">The sequence shown here is derived from an EMBL/GenBank/DDBJ whole genome shotgun (WGS) entry which is preliminary data.</text>
</comment>
<protein>
    <recommendedName>
        <fullName evidence="5">2-dehydro-3-deoxy-phosphogluconate aldolase</fullName>
        <ecNumber evidence="5">4.1.2.14</ecNumber>
    </recommendedName>
</protein>
<keyword evidence="8" id="KW-0119">Carbohydrate metabolism</keyword>
<sequence>MTDRTENFNMKIGRAGILPVVKIVSAQRAEALAQALMDGGLFAVEITFRTPAAAEAIQRIVRRTPKMYVCAGTVLTVENARQAVESGAGAVISPGTSLEVVRWCREHGIPVVPGCATPTEVEACKAEGLGTVKLFPAEVVGGLAMLRALAGPYADMRFMPTGGINPRNLQDYLRQKNVLACGGSWIAPTDKIESGCFAEITGLAREAAAMVAAVRGSRAV</sequence>
<evidence type="ECO:0000256" key="3">
    <source>
        <dbReference type="ARBA" id="ARBA00006906"/>
    </source>
</evidence>
<comment type="catalytic activity">
    <reaction evidence="1">
        <text>2-dehydro-3-deoxy-6-phospho-D-gluconate = D-glyceraldehyde 3-phosphate + pyruvate</text>
        <dbReference type="Rhea" id="RHEA:17089"/>
        <dbReference type="ChEBI" id="CHEBI:15361"/>
        <dbReference type="ChEBI" id="CHEBI:57569"/>
        <dbReference type="ChEBI" id="CHEBI:59776"/>
        <dbReference type="EC" id="4.1.2.14"/>
    </reaction>
</comment>
<evidence type="ECO:0000256" key="4">
    <source>
        <dbReference type="ARBA" id="ARBA00011233"/>
    </source>
</evidence>
<keyword evidence="6" id="KW-0456">Lyase</keyword>
<dbReference type="SUPFAM" id="SSF51569">
    <property type="entry name" value="Aldolase"/>
    <property type="match status" value="1"/>
</dbReference>
<evidence type="ECO:0000256" key="8">
    <source>
        <dbReference type="ARBA" id="ARBA00023277"/>
    </source>
</evidence>
<dbReference type="InterPro" id="IPR031338">
    <property type="entry name" value="KDPG/KHG_AS_2"/>
</dbReference>